<dbReference type="Pfam" id="PF14367">
    <property type="entry name" value="DUF4411"/>
    <property type="match status" value="1"/>
</dbReference>
<sequence length="161" mass="18829">MFLIDTNIVLNSFTYYPRDVFVSYWTQCETHILGGQFFFHEEVEREILRKDDEKSRWFRDFVPASQILKPSDGEISSYRLVTIWLDRHREDPYTESAIRDFLGVADSWLVASANARGCEIVTNETSSPVKKTKVKLPDVARGLNVRCISVLDFFREQNIRL</sequence>
<name>S2Z2P2_9CORY</name>
<dbReference type="InterPro" id="IPR029060">
    <property type="entry name" value="PIN-like_dom_sf"/>
</dbReference>
<accession>S2Z2P2</accession>
<gene>
    <name evidence="1" type="ORF">HMPREF1219_01716</name>
</gene>
<dbReference type="SUPFAM" id="SSF88723">
    <property type="entry name" value="PIN domain-like"/>
    <property type="match status" value="1"/>
</dbReference>
<dbReference type="Proteomes" id="UP000014408">
    <property type="component" value="Unassembled WGS sequence"/>
</dbReference>
<reference evidence="1 2" key="1">
    <citation type="submission" date="2013-05" db="EMBL/GenBank/DDBJ databases">
        <title>The Genome Sequence of Corynebacterium pyruviciproducens 1773O (ATCC BAA-1742).</title>
        <authorList>
            <consortium name="The Broad Institute Genomics Platform"/>
            <person name="Earl A."/>
            <person name="Ward D."/>
            <person name="Feldgarden M."/>
            <person name="Gevers D."/>
            <person name="Tong J."/>
            <person name="Walker B."/>
            <person name="Young S."/>
            <person name="Zeng Q."/>
            <person name="Gargeya S."/>
            <person name="Fitzgerald M."/>
            <person name="Haas B."/>
            <person name="Abouelleil A."/>
            <person name="Allen A.W."/>
            <person name="Alvarado L."/>
            <person name="Arachchi H.M."/>
            <person name="Berlin A.M."/>
            <person name="Chapman S.B."/>
            <person name="Gainer-Dewar J."/>
            <person name="Goldberg J."/>
            <person name="Griggs A."/>
            <person name="Gujja S."/>
            <person name="Hansen M."/>
            <person name="Howarth C."/>
            <person name="Imamovic A."/>
            <person name="Ireland A."/>
            <person name="Larimer J."/>
            <person name="McCowan C."/>
            <person name="Murphy C."/>
            <person name="Pearson M."/>
            <person name="Poon T.W."/>
            <person name="Priest M."/>
            <person name="Roberts A."/>
            <person name="Saif S."/>
            <person name="Shea T."/>
            <person name="Sisk P."/>
            <person name="Sykes S."/>
            <person name="Wortman J."/>
            <person name="Nusbaum C."/>
            <person name="Birren B."/>
        </authorList>
    </citation>
    <scope>NUCLEOTIDE SEQUENCE [LARGE SCALE GENOMIC DNA]</scope>
    <source>
        <strain evidence="1 2">ATCC BAA-1742</strain>
    </source>
</reference>
<evidence type="ECO:0000313" key="1">
    <source>
        <dbReference type="EMBL" id="EPD68535.1"/>
    </source>
</evidence>
<dbReference type="Gene3D" id="3.40.50.1010">
    <property type="entry name" value="5'-nuclease"/>
    <property type="match status" value="1"/>
</dbReference>
<dbReference type="STRING" id="1125779.HMPREF1219_01716"/>
<organism evidence="1 2">
    <name type="scientific">Corynebacterium pyruviciproducens ATCC BAA-1742</name>
    <dbReference type="NCBI Taxonomy" id="1125779"/>
    <lineage>
        <taxon>Bacteria</taxon>
        <taxon>Bacillati</taxon>
        <taxon>Actinomycetota</taxon>
        <taxon>Actinomycetes</taxon>
        <taxon>Mycobacteriales</taxon>
        <taxon>Corynebacteriaceae</taxon>
        <taxon>Corynebacterium</taxon>
    </lineage>
</organism>
<dbReference type="PIRSF" id="PIRSF008505">
    <property type="entry name" value="UCP008505"/>
    <property type="match status" value="1"/>
</dbReference>
<evidence type="ECO:0000313" key="2">
    <source>
        <dbReference type="Proteomes" id="UP000014408"/>
    </source>
</evidence>
<evidence type="ECO:0008006" key="3">
    <source>
        <dbReference type="Google" id="ProtNLM"/>
    </source>
</evidence>
<protein>
    <recommendedName>
        <fullName evidence="3">PIN domain-containing protein</fullName>
    </recommendedName>
</protein>
<proteinExistence type="predicted"/>
<dbReference type="HOGENOM" id="CLU_116293_0_1_11"/>
<dbReference type="RefSeq" id="WP_016458461.1">
    <property type="nucleotide sequence ID" value="NZ_KE150447.1"/>
</dbReference>
<comment type="caution">
    <text evidence="1">The sequence shown here is derived from an EMBL/GenBank/DDBJ whole genome shotgun (WGS) entry which is preliminary data.</text>
</comment>
<dbReference type="eggNOG" id="COG1487">
    <property type="taxonomic scope" value="Bacteria"/>
</dbReference>
<keyword evidence="2" id="KW-1185">Reference proteome</keyword>
<dbReference type="AlphaFoldDB" id="S2Z2P2"/>
<dbReference type="EMBL" id="ATBY01000015">
    <property type="protein sequence ID" value="EPD68535.1"/>
    <property type="molecule type" value="Genomic_DNA"/>
</dbReference>
<dbReference type="InterPro" id="IPR016541">
    <property type="entry name" value="UCP008505"/>
</dbReference>